<sequence length="323" mass="35673">MSKTPPSSKTPPVKACCTPAAQARPPAVPPLPKPSANAPVGLDNAALIPGGTALIGTAEPFLPADEESPPRFKKVKPFRMGRAAVTNAEFARFIEETAYVTEAERFGWSFVFYSDLAEGHAETEGVQGVDWWRRSNGANWRDINGPGSQAQAWHPDHPVVQVSWNDARAYAKWAGGRLPSEVEWEHAARGGQGDVRFPWGDKEPNDTDTFPCNIWQGQFPHMNSAADGYKTTAPAQSFDSNAYGLFNMVGNVWEWTAEPFRLKSLRRGARDQQAARRGYKLLKGGSFLCHRSYCYRYRIAARTGNAPDTSTTHQGFRMVWDAA</sequence>
<dbReference type="InterPro" id="IPR051043">
    <property type="entry name" value="Sulfatase_Mod_Factor_Kinase"/>
</dbReference>
<dbReference type="Pfam" id="PF03781">
    <property type="entry name" value="FGE-sulfatase"/>
    <property type="match status" value="1"/>
</dbReference>
<dbReference type="InterPro" id="IPR005532">
    <property type="entry name" value="SUMF_dom"/>
</dbReference>
<protein>
    <submittedName>
        <fullName evidence="3">Formylglycine-generating enzyme family protein</fullName>
    </submittedName>
</protein>
<keyword evidence="4" id="KW-1185">Reference proteome</keyword>
<dbReference type="AlphaFoldDB" id="A0AAP2CQ17"/>
<reference evidence="3 4" key="1">
    <citation type="journal article" date="2021" name="Arch. Microbiol.">
        <title>Harenicola maris gen. nov., sp. nov. isolated from the Sea of Japan shallow sediments.</title>
        <authorList>
            <person name="Romanenko L.A."/>
            <person name="Kurilenko V.V."/>
            <person name="Chernysheva N.Y."/>
            <person name="Tekutyeva L.A."/>
            <person name="Velansky P.V."/>
            <person name="Svetashev V.I."/>
            <person name="Isaeva M.P."/>
        </authorList>
    </citation>
    <scope>NUCLEOTIDE SEQUENCE [LARGE SCALE GENOMIC DNA]</scope>
    <source>
        <strain evidence="3 4">KMM 3653</strain>
    </source>
</reference>
<dbReference type="InterPro" id="IPR016187">
    <property type="entry name" value="CTDL_fold"/>
</dbReference>
<dbReference type="EMBL" id="JADQAZ010000002">
    <property type="protein sequence ID" value="MBT0957526.1"/>
    <property type="molecule type" value="Genomic_DNA"/>
</dbReference>
<evidence type="ECO:0000259" key="2">
    <source>
        <dbReference type="Pfam" id="PF03781"/>
    </source>
</evidence>
<gene>
    <name evidence="3" type="ORF">IV417_09015</name>
</gene>
<dbReference type="RefSeq" id="WP_327793756.1">
    <property type="nucleotide sequence ID" value="NZ_JADQAZ010000002.1"/>
</dbReference>
<evidence type="ECO:0000313" key="4">
    <source>
        <dbReference type="Proteomes" id="UP001315686"/>
    </source>
</evidence>
<organism evidence="3 4">
    <name type="scientific">Harenicola maris</name>
    <dbReference type="NCBI Taxonomy" id="2841044"/>
    <lineage>
        <taxon>Bacteria</taxon>
        <taxon>Pseudomonadati</taxon>
        <taxon>Pseudomonadota</taxon>
        <taxon>Alphaproteobacteria</taxon>
        <taxon>Rhodobacterales</taxon>
        <taxon>Paracoccaceae</taxon>
        <taxon>Harenicola</taxon>
    </lineage>
</organism>
<dbReference type="SUPFAM" id="SSF56436">
    <property type="entry name" value="C-type lectin-like"/>
    <property type="match status" value="1"/>
</dbReference>
<dbReference type="InterPro" id="IPR042095">
    <property type="entry name" value="SUMF_sf"/>
</dbReference>
<proteinExistence type="predicted"/>
<name>A0AAP2CQ17_9RHOB</name>
<accession>A0AAP2CQ17</accession>
<feature type="compositionally biased region" description="Low complexity" evidence="1">
    <location>
        <begin position="1"/>
        <end position="12"/>
    </location>
</feature>
<dbReference type="Gene3D" id="3.90.1580.10">
    <property type="entry name" value="paralog of FGE (formylglycine-generating enzyme)"/>
    <property type="match status" value="1"/>
</dbReference>
<evidence type="ECO:0000256" key="1">
    <source>
        <dbReference type="SAM" id="MobiDB-lite"/>
    </source>
</evidence>
<evidence type="ECO:0000313" key="3">
    <source>
        <dbReference type="EMBL" id="MBT0957526.1"/>
    </source>
</evidence>
<dbReference type="PANTHER" id="PTHR23150">
    <property type="entry name" value="SULFATASE MODIFYING FACTOR 1, 2"/>
    <property type="match status" value="1"/>
</dbReference>
<feature type="region of interest" description="Disordered" evidence="1">
    <location>
        <begin position="1"/>
        <end position="38"/>
    </location>
</feature>
<dbReference type="PANTHER" id="PTHR23150:SF19">
    <property type="entry name" value="FORMYLGLYCINE-GENERATING ENZYME"/>
    <property type="match status" value="1"/>
</dbReference>
<dbReference type="GO" id="GO:0120147">
    <property type="term" value="F:formylglycine-generating oxidase activity"/>
    <property type="evidence" value="ECO:0007669"/>
    <property type="project" value="TreeGrafter"/>
</dbReference>
<feature type="domain" description="Sulfatase-modifying factor enzyme-like" evidence="2">
    <location>
        <begin position="46"/>
        <end position="320"/>
    </location>
</feature>
<dbReference type="Proteomes" id="UP001315686">
    <property type="component" value="Unassembled WGS sequence"/>
</dbReference>
<comment type="caution">
    <text evidence="3">The sequence shown here is derived from an EMBL/GenBank/DDBJ whole genome shotgun (WGS) entry which is preliminary data.</text>
</comment>